<keyword evidence="2" id="KW-0732">Signal</keyword>
<comment type="caution">
    <text evidence="3">The sequence shown here is derived from an EMBL/GenBank/DDBJ whole genome shotgun (WGS) entry which is preliminary data.</text>
</comment>
<evidence type="ECO:0000256" key="1">
    <source>
        <dbReference type="SAM" id="MobiDB-lite"/>
    </source>
</evidence>
<feature type="chain" id="PRO_5021507809" evidence="2">
    <location>
        <begin position="22"/>
        <end position="57"/>
    </location>
</feature>
<keyword evidence="4" id="KW-1185">Reference proteome</keyword>
<evidence type="ECO:0000256" key="2">
    <source>
        <dbReference type="SAM" id="SignalP"/>
    </source>
</evidence>
<protein>
    <submittedName>
        <fullName evidence="3">Uncharacterized protein</fullName>
    </submittedName>
</protein>
<accession>A0A4Y7SIJ9</accession>
<organism evidence="3 4">
    <name type="scientific">Coprinellus micaceus</name>
    <name type="common">Glistening ink-cap mushroom</name>
    <name type="synonym">Coprinus micaceus</name>
    <dbReference type="NCBI Taxonomy" id="71717"/>
    <lineage>
        <taxon>Eukaryota</taxon>
        <taxon>Fungi</taxon>
        <taxon>Dikarya</taxon>
        <taxon>Basidiomycota</taxon>
        <taxon>Agaricomycotina</taxon>
        <taxon>Agaricomycetes</taxon>
        <taxon>Agaricomycetidae</taxon>
        <taxon>Agaricales</taxon>
        <taxon>Agaricineae</taxon>
        <taxon>Psathyrellaceae</taxon>
        <taxon>Coprinellus</taxon>
    </lineage>
</organism>
<name>A0A4Y7SIJ9_COPMI</name>
<reference evidence="3 4" key="1">
    <citation type="journal article" date="2019" name="Nat. Ecol. Evol.">
        <title>Megaphylogeny resolves global patterns of mushroom evolution.</title>
        <authorList>
            <person name="Varga T."/>
            <person name="Krizsan K."/>
            <person name="Foldi C."/>
            <person name="Dima B."/>
            <person name="Sanchez-Garcia M."/>
            <person name="Sanchez-Ramirez S."/>
            <person name="Szollosi G.J."/>
            <person name="Szarkandi J.G."/>
            <person name="Papp V."/>
            <person name="Albert L."/>
            <person name="Andreopoulos W."/>
            <person name="Angelini C."/>
            <person name="Antonin V."/>
            <person name="Barry K.W."/>
            <person name="Bougher N.L."/>
            <person name="Buchanan P."/>
            <person name="Buyck B."/>
            <person name="Bense V."/>
            <person name="Catcheside P."/>
            <person name="Chovatia M."/>
            <person name="Cooper J."/>
            <person name="Damon W."/>
            <person name="Desjardin D."/>
            <person name="Finy P."/>
            <person name="Geml J."/>
            <person name="Haridas S."/>
            <person name="Hughes K."/>
            <person name="Justo A."/>
            <person name="Karasinski D."/>
            <person name="Kautmanova I."/>
            <person name="Kiss B."/>
            <person name="Kocsube S."/>
            <person name="Kotiranta H."/>
            <person name="LaButti K.M."/>
            <person name="Lechner B.E."/>
            <person name="Liimatainen K."/>
            <person name="Lipzen A."/>
            <person name="Lukacs Z."/>
            <person name="Mihaltcheva S."/>
            <person name="Morgado L.N."/>
            <person name="Niskanen T."/>
            <person name="Noordeloos M.E."/>
            <person name="Ohm R.A."/>
            <person name="Ortiz-Santana B."/>
            <person name="Ovrebo C."/>
            <person name="Racz N."/>
            <person name="Riley R."/>
            <person name="Savchenko A."/>
            <person name="Shiryaev A."/>
            <person name="Soop K."/>
            <person name="Spirin V."/>
            <person name="Szebenyi C."/>
            <person name="Tomsovsky M."/>
            <person name="Tulloss R.E."/>
            <person name="Uehling J."/>
            <person name="Grigoriev I.V."/>
            <person name="Vagvolgyi C."/>
            <person name="Papp T."/>
            <person name="Martin F.M."/>
            <person name="Miettinen O."/>
            <person name="Hibbett D.S."/>
            <person name="Nagy L.G."/>
        </authorList>
    </citation>
    <scope>NUCLEOTIDE SEQUENCE [LARGE SCALE GENOMIC DNA]</scope>
    <source>
        <strain evidence="3 4">FP101781</strain>
    </source>
</reference>
<proteinExistence type="predicted"/>
<evidence type="ECO:0000313" key="4">
    <source>
        <dbReference type="Proteomes" id="UP000298030"/>
    </source>
</evidence>
<dbReference type="AlphaFoldDB" id="A0A4Y7SIJ9"/>
<dbReference type="EMBL" id="QPFP01000124">
    <property type="protein sequence ID" value="TEB21049.1"/>
    <property type="molecule type" value="Genomic_DNA"/>
</dbReference>
<gene>
    <name evidence="3" type="ORF">FA13DRAFT_1800394</name>
</gene>
<dbReference type="Proteomes" id="UP000298030">
    <property type="component" value="Unassembled WGS sequence"/>
</dbReference>
<sequence length="57" mass="5800">MKFSIAAVVVAAFAQSLGALAAPSPEQPAARDALPAAEIPAKIVDETSNPGRTLRDP</sequence>
<feature type="signal peptide" evidence="2">
    <location>
        <begin position="1"/>
        <end position="21"/>
    </location>
</feature>
<feature type="region of interest" description="Disordered" evidence="1">
    <location>
        <begin position="25"/>
        <end position="57"/>
    </location>
</feature>
<evidence type="ECO:0000313" key="3">
    <source>
        <dbReference type="EMBL" id="TEB21049.1"/>
    </source>
</evidence>